<sequence>RLPPENPNRLRITGPYQHRKNRRANVPRPVDDYDIEIINFIVNDLNTLYAEIINRRPNGPRISKAI</sequence>
<gene>
    <name evidence="2" type="ORF">LARSCL_LOCUS19481</name>
</gene>
<reference evidence="2 3" key="1">
    <citation type="submission" date="2024-04" db="EMBL/GenBank/DDBJ databases">
        <authorList>
            <person name="Rising A."/>
            <person name="Reimegard J."/>
            <person name="Sonavane S."/>
            <person name="Akerstrom W."/>
            <person name="Nylinder S."/>
            <person name="Hedman E."/>
            <person name="Kallberg Y."/>
        </authorList>
    </citation>
    <scope>NUCLEOTIDE SEQUENCE [LARGE SCALE GENOMIC DNA]</scope>
</reference>
<accession>A0AAV2BIS8</accession>
<feature type="non-terminal residue" evidence="2">
    <location>
        <position position="66"/>
    </location>
</feature>
<keyword evidence="3" id="KW-1185">Reference proteome</keyword>
<dbReference type="AlphaFoldDB" id="A0AAV2BIS8"/>
<feature type="region of interest" description="Disordered" evidence="1">
    <location>
        <begin position="1"/>
        <end position="25"/>
    </location>
</feature>
<dbReference type="EMBL" id="CAXIEN010000379">
    <property type="protein sequence ID" value="CAL1295805.1"/>
    <property type="molecule type" value="Genomic_DNA"/>
</dbReference>
<evidence type="ECO:0000313" key="2">
    <source>
        <dbReference type="EMBL" id="CAL1295805.1"/>
    </source>
</evidence>
<evidence type="ECO:0000313" key="3">
    <source>
        <dbReference type="Proteomes" id="UP001497382"/>
    </source>
</evidence>
<dbReference type="Proteomes" id="UP001497382">
    <property type="component" value="Unassembled WGS sequence"/>
</dbReference>
<name>A0AAV2BIS8_9ARAC</name>
<protein>
    <submittedName>
        <fullName evidence="2">Uncharacterized protein</fullName>
    </submittedName>
</protein>
<comment type="caution">
    <text evidence="2">The sequence shown here is derived from an EMBL/GenBank/DDBJ whole genome shotgun (WGS) entry which is preliminary data.</text>
</comment>
<organism evidence="2 3">
    <name type="scientific">Larinioides sclopetarius</name>
    <dbReference type="NCBI Taxonomy" id="280406"/>
    <lineage>
        <taxon>Eukaryota</taxon>
        <taxon>Metazoa</taxon>
        <taxon>Ecdysozoa</taxon>
        <taxon>Arthropoda</taxon>
        <taxon>Chelicerata</taxon>
        <taxon>Arachnida</taxon>
        <taxon>Araneae</taxon>
        <taxon>Araneomorphae</taxon>
        <taxon>Entelegynae</taxon>
        <taxon>Araneoidea</taxon>
        <taxon>Araneidae</taxon>
        <taxon>Larinioides</taxon>
    </lineage>
</organism>
<evidence type="ECO:0000256" key="1">
    <source>
        <dbReference type="SAM" id="MobiDB-lite"/>
    </source>
</evidence>
<proteinExistence type="predicted"/>
<feature type="non-terminal residue" evidence="2">
    <location>
        <position position="1"/>
    </location>
</feature>